<comment type="caution">
    <text evidence="1">The sequence shown here is derived from an EMBL/GenBank/DDBJ whole genome shotgun (WGS) entry which is preliminary data.</text>
</comment>
<organism evidence="1 2">
    <name type="scientific">Caerostris extrusa</name>
    <name type="common">Bark spider</name>
    <name type="synonym">Caerostris bankana</name>
    <dbReference type="NCBI Taxonomy" id="172846"/>
    <lineage>
        <taxon>Eukaryota</taxon>
        <taxon>Metazoa</taxon>
        <taxon>Ecdysozoa</taxon>
        <taxon>Arthropoda</taxon>
        <taxon>Chelicerata</taxon>
        <taxon>Arachnida</taxon>
        <taxon>Araneae</taxon>
        <taxon>Araneomorphae</taxon>
        <taxon>Entelegynae</taxon>
        <taxon>Araneoidea</taxon>
        <taxon>Araneidae</taxon>
        <taxon>Caerostris</taxon>
    </lineage>
</organism>
<gene>
    <name evidence="1" type="ORF">CEXT_697421</name>
</gene>
<evidence type="ECO:0000313" key="1">
    <source>
        <dbReference type="EMBL" id="GIY37577.1"/>
    </source>
</evidence>
<dbReference type="Proteomes" id="UP001054945">
    <property type="component" value="Unassembled WGS sequence"/>
</dbReference>
<dbReference type="AlphaFoldDB" id="A0AAV4SYE4"/>
<sequence length="73" mass="8316">MKRDSRSAEAPPLFGDVQIFFRRYVIFSFFLFLPPQLPSPAIVYGVRPVRAPPFPTPYRANAVGGWKHSSIFC</sequence>
<protein>
    <submittedName>
        <fullName evidence="1">Uncharacterized protein</fullName>
    </submittedName>
</protein>
<evidence type="ECO:0000313" key="2">
    <source>
        <dbReference type="Proteomes" id="UP001054945"/>
    </source>
</evidence>
<name>A0AAV4SYE4_CAEEX</name>
<reference evidence="1 2" key="1">
    <citation type="submission" date="2021-06" db="EMBL/GenBank/DDBJ databases">
        <title>Caerostris extrusa draft genome.</title>
        <authorList>
            <person name="Kono N."/>
            <person name="Arakawa K."/>
        </authorList>
    </citation>
    <scope>NUCLEOTIDE SEQUENCE [LARGE SCALE GENOMIC DNA]</scope>
</reference>
<dbReference type="EMBL" id="BPLR01010183">
    <property type="protein sequence ID" value="GIY37577.1"/>
    <property type="molecule type" value="Genomic_DNA"/>
</dbReference>
<keyword evidence="2" id="KW-1185">Reference proteome</keyword>
<proteinExistence type="predicted"/>
<accession>A0AAV4SYE4</accession>